<dbReference type="AlphaFoldDB" id="A0A179DMJ6"/>
<name>A0A179DMJ6_9SPHI</name>
<dbReference type="EMBL" id="LWHJ01000011">
    <property type="protein sequence ID" value="OAQ41673.1"/>
    <property type="molecule type" value="Genomic_DNA"/>
</dbReference>
<reference evidence="8 9" key="2">
    <citation type="submission" date="2016-06" db="EMBL/GenBank/DDBJ databases">
        <title>Pedobacter psychrophilus sp. nov., isolated from Antarctic fragmentary rock.</title>
        <authorList>
            <person name="Svec P."/>
        </authorList>
    </citation>
    <scope>NUCLEOTIDE SEQUENCE [LARGE SCALE GENOMIC DNA]</scope>
    <source>
        <strain evidence="8 9">CCM 8644</strain>
    </source>
</reference>
<accession>A0A179DMJ6</accession>
<evidence type="ECO:0000256" key="5">
    <source>
        <dbReference type="ARBA" id="ARBA00022801"/>
    </source>
</evidence>
<dbReference type="SUPFAM" id="SSF55620">
    <property type="entry name" value="Tetrahydrobiopterin biosynthesis enzymes-like"/>
    <property type="match status" value="1"/>
</dbReference>
<comment type="pathway">
    <text evidence="2 6">Cofactor biosynthesis; 7,8-dihydroneopterin triphosphate biosynthesis; 7,8-dihydroneopterin triphosphate from GTP: step 1/1.</text>
</comment>
<keyword evidence="4 6" id="KW-0554">One-carbon metabolism</keyword>
<dbReference type="Gene3D" id="1.10.286.10">
    <property type="match status" value="1"/>
</dbReference>
<dbReference type="GO" id="GO:0006730">
    <property type="term" value="P:one-carbon metabolic process"/>
    <property type="evidence" value="ECO:0007669"/>
    <property type="project" value="UniProtKB-UniRule"/>
</dbReference>
<dbReference type="NCBIfam" id="NF006826">
    <property type="entry name" value="PRK09347.1-3"/>
    <property type="match status" value="1"/>
</dbReference>
<dbReference type="HAMAP" id="MF_00223">
    <property type="entry name" value="FolE"/>
    <property type="match status" value="1"/>
</dbReference>
<reference evidence="8 9" key="1">
    <citation type="submission" date="2016-04" db="EMBL/GenBank/DDBJ databases">
        <authorList>
            <person name="Evans L.H."/>
            <person name="Alamgir A."/>
            <person name="Owens N."/>
            <person name="Weber N.D."/>
            <person name="Virtaneva K."/>
            <person name="Barbian K."/>
            <person name="Babar A."/>
            <person name="Rosenke K."/>
        </authorList>
    </citation>
    <scope>NUCLEOTIDE SEQUENCE [LARGE SCALE GENOMIC DNA]</scope>
    <source>
        <strain evidence="8 9">CCM 8644</strain>
    </source>
</reference>
<protein>
    <recommendedName>
        <fullName evidence="6">GTP cyclohydrolase 1</fullName>
        <ecNumber evidence="6">3.5.4.16</ecNumber>
    </recommendedName>
    <alternativeName>
        <fullName evidence="6">GTP cyclohydrolase I</fullName>
        <shortName evidence="6">GTP-CH-I</shortName>
    </alternativeName>
</protein>
<organism evidence="8 9">
    <name type="scientific">Pedobacter psychrophilus</name>
    <dbReference type="NCBI Taxonomy" id="1826909"/>
    <lineage>
        <taxon>Bacteria</taxon>
        <taxon>Pseudomonadati</taxon>
        <taxon>Bacteroidota</taxon>
        <taxon>Sphingobacteriia</taxon>
        <taxon>Sphingobacteriales</taxon>
        <taxon>Sphingobacteriaceae</taxon>
        <taxon>Pedobacter</taxon>
    </lineage>
</organism>
<dbReference type="PROSITE" id="PS00860">
    <property type="entry name" value="GTP_CYCLOHYDROL_1_2"/>
    <property type="match status" value="1"/>
</dbReference>
<evidence type="ECO:0000259" key="7">
    <source>
        <dbReference type="Pfam" id="PF01227"/>
    </source>
</evidence>
<dbReference type="InterPro" id="IPR043134">
    <property type="entry name" value="GTP-CH-I_N"/>
</dbReference>
<evidence type="ECO:0000313" key="8">
    <source>
        <dbReference type="EMBL" id="OAQ41673.1"/>
    </source>
</evidence>
<comment type="similarity">
    <text evidence="3 6">Belongs to the GTP cyclohydrolase I family.</text>
</comment>
<gene>
    <name evidence="6" type="primary">folE</name>
    <name evidence="8" type="ORF">A5893_00750</name>
</gene>
<keyword evidence="6" id="KW-0547">Nucleotide-binding</keyword>
<dbReference type="STRING" id="1826909.A5893_00750"/>
<comment type="subunit">
    <text evidence="6">Homopolymer.</text>
</comment>
<dbReference type="PANTHER" id="PTHR11109:SF7">
    <property type="entry name" value="GTP CYCLOHYDROLASE 1"/>
    <property type="match status" value="1"/>
</dbReference>
<dbReference type="NCBIfam" id="NF006824">
    <property type="entry name" value="PRK09347.1-1"/>
    <property type="match status" value="1"/>
</dbReference>
<dbReference type="GO" id="GO:0003934">
    <property type="term" value="F:GTP cyclohydrolase I activity"/>
    <property type="evidence" value="ECO:0007669"/>
    <property type="project" value="UniProtKB-UniRule"/>
</dbReference>
<dbReference type="GO" id="GO:0008270">
    <property type="term" value="F:zinc ion binding"/>
    <property type="evidence" value="ECO:0007669"/>
    <property type="project" value="UniProtKB-UniRule"/>
</dbReference>
<keyword evidence="6" id="KW-0342">GTP-binding</keyword>
<feature type="domain" description="GTP cyclohydrolase I" evidence="7">
    <location>
        <begin position="48"/>
        <end position="225"/>
    </location>
</feature>
<evidence type="ECO:0000256" key="6">
    <source>
        <dbReference type="HAMAP-Rule" id="MF_00223"/>
    </source>
</evidence>
<sequence>MLNTPLNTYPQEDILIDAIGDDHVGTAYDTPLREDAFKLDDATKVEMIEKHFKSIMEIMGLDLTDDSLKGTPKRVAKMYIKEIFSGLNPANKPEVKLFDNKYQYNQMLVEKNITLFSNCEHHFVPIIGKAHVAYISSGKVIGLSKLNRIVQYYSQRPQVQERLNIQIANELKKVLNTEDVAVVIEADHLCVSSRGIRDTGSSTVTSEYGGKFLDYETRNEFLKYIA</sequence>
<evidence type="ECO:0000256" key="2">
    <source>
        <dbReference type="ARBA" id="ARBA00005080"/>
    </source>
</evidence>
<dbReference type="InterPro" id="IPR001474">
    <property type="entry name" value="GTP_CycHdrlase_I"/>
</dbReference>
<proteinExistence type="inferred from homology"/>
<evidence type="ECO:0000256" key="3">
    <source>
        <dbReference type="ARBA" id="ARBA00008085"/>
    </source>
</evidence>
<dbReference type="GO" id="GO:0005525">
    <property type="term" value="F:GTP binding"/>
    <property type="evidence" value="ECO:0007669"/>
    <property type="project" value="UniProtKB-KW"/>
</dbReference>
<keyword evidence="9" id="KW-1185">Reference proteome</keyword>
<dbReference type="OrthoDB" id="9801207at2"/>
<feature type="binding site" evidence="6">
    <location>
        <position position="122"/>
    </location>
    <ligand>
        <name>Zn(2+)</name>
        <dbReference type="ChEBI" id="CHEBI:29105"/>
    </ligand>
</feature>
<dbReference type="Pfam" id="PF01227">
    <property type="entry name" value="GTP_cyclohydroI"/>
    <property type="match status" value="1"/>
</dbReference>
<dbReference type="InterPro" id="IPR043133">
    <property type="entry name" value="GTP-CH-I_C/QueF"/>
</dbReference>
<keyword evidence="5 6" id="KW-0378">Hydrolase</keyword>
<evidence type="ECO:0000256" key="1">
    <source>
        <dbReference type="ARBA" id="ARBA00001052"/>
    </source>
</evidence>
<dbReference type="EC" id="3.5.4.16" evidence="6"/>
<dbReference type="GO" id="GO:0005737">
    <property type="term" value="C:cytoplasm"/>
    <property type="evidence" value="ECO:0007669"/>
    <property type="project" value="TreeGrafter"/>
</dbReference>
<dbReference type="PANTHER" id="PTHR11109">
    <property type="entry name" value="GTP CYCLOHYDROLASE I"/>
    <property type="match status" value="1"/>
</dbReference>
<dbReference type="InterPro" id="IPR020602">
    <property type="entry name" value="GTP_CycHdrlase_I_dom"/>
</dbReference>
<dbReference type="UniPathway" id="UPA00848">
    <property type="reaction ID" value="UER00151"/>
</dbReference>
<feature type="binding site" evidence="6">
    <location>
        <position position="190"/>
    </location>
    <ligand>
        <name>Zn(2+)</name>
        <dbReference type="ChEBI" id="CHEBI:29105"/>
    </ligand>
</feature>
<dbReference type="GO" id="GO:0006729">
    <property type="term" value="P:tetrahydrobiopterin biosynthetic process"/>
    <property type="evidence" value="ECO:0007669"/>
    <property type="project" value="TreeGrafter"/>
</dbReference>
<dbReference type="Gene3D" id="3.30.1130.10">
    <property type="match status" value="1"/>
</dbReference>
<feature type="binding site" evidence="6">
    <location>
        <position position="119"/>
    </location>
    <ligand>
        <name>Zn(2+)</name>
        <dbReference type="ChEBI" id="CHEBI:29105"/>
    </ligand>
</feature>
<comment type="caution">
    <text evidence="8">The sequence shown here is derived from an EMBL/GenBank/DDBJ whole genome shotgun (WGS) entry which is preliminary data.</text>
</comment>
<dbReference type="InterPro" id="IPR018234">
    <property type="entry name" value="GTP_CycHdrlase_I_CS"/>
</dbReference>
<dbReference type="FunFam" id="3.30.1130.10:FF:000001">
    <property type="entry name" value="GTP cyclohydrolase 1"/>
    <property type="match status" value="1"/>
</dbReference>
<dbReference type="PROSITE" id="PS00859">
    <property type="entry name" value="GTP_CYCLOHYDROL_1_1"/>
    <property type="match status" value="1"/>
</dbReference>
<evidence type="ECO:0000313" key="9">
    <source>
        <dbReference type="Proteomes" id="UP000078459"/>
    </source>
</evidence>
<keyword evidence="6" id="KW-0862">Zinc</keyword>
<dbReference type="GO" id="GO:0046654">
    <property type="term" value="P:tetrahydrofolate biosynthetic process"/>
    <property type="evidence" value="ECO:0007669"/>
    <property type="project" value="UniProtKB-UniRule"/>
</dbReference>
<dbReference type="NCBIfam" id="NF006825">
    <property type="entry name" value="PRK09347.1-2"/>
    <property type="match status" value="1"/>
</dbReference>
<dbReference type="NCBIfam" id="TIGR00063">
    <property type="entry name" value="folE"/>
    <property type="match status" value="1"/>
</dbReference>
<keyword evidence="6" id="KW-0479">Metal-binding</keyword>
<evidence type="ECO:0000256" key="4">
    <source>
        <dbReference type="ARBA" id="ARBA00022563"/>
    </source>
</evidence>
<dbReference type="Proteomes" id="UP000078459">
    <property type="component" value="Unassembled WGS sequence"/>
</dbReference>
<comment type="catalytic activity">
    <reaction evidence="1 6">
        <text>GTP + H2O = 7,8-dihydroneopterin 3'-triphosphate + formate + H(+)</text>
        <dbReference type="Rhea" id="RHEA:17473"/>
        <dbReference type="ChEBI" id="CHEBI:15377"/>
        <dbReference type="ChEBI" id="CHEBI:15378"/>
        <dbReference type="ChEBI" id="CHEBI:15740"/>
        <dbReference type="ChEBI" id="CHEBI:37565"/>
        <dbReference type="ChEBI" id="CHEBI:58462"/>
        <dbReference type="EC" id="3.5.4.16"/>
    </reaction>
</comment>